<evidence type="ECO:0000256" key="2">
    <source>
        <dbReference type="RuleBase" id="RU367113"/>
    </source>
</evidence>
<evidence type="ECO:0000259" key="3">
    <source>
        <dbReference type="Pfam" id="PF08652"/>
    </source>
</evidence>
<dbReference type="InterPro" id="IPR013961">
    <property type="entry name" value="RAI1"/>
</dbReference>
<dbReference type="EMBL" id="BTSY01000006">
    <property type="protein sequence ID" value="GMT33408.1"/>
    <property type="molecule type" value="Genomic_DNA"/>
</dbReference>
<comment type="function">
    <text evidence="2">Decapping enzyme for NAD-capped RNAs: specifically hydrolyzes the nicotinamide adenine dinucleotide (NAD) cap from a subset of RNAs by removing the entire NAD moiety from the 5'-end of an NAD-capped RNA.</text>
</comment>
<evidence type="ECO:0000313" key="4">
    <source>
        <dbReference type="EMBL" id="GMT33408.1"/>
    </source>
</evidence>
<dbReference type="GO" id="GO:0004518">
    <property type="term" value="F:nuclease activity"/>
    <property type="evidence" value="ECO:0007669"/>
    <property type="project" value="UniProtKB-KW"/>
</dbReference>
<keyword evidence="2" id="KW-0540">Nuclease</keyword>
<dbReference type="EC" id="3.6.1.-" evidence="2"/>
<dbReference type="InterPro" id="IPR039039">
    <property type="entry name" value="RAI1-like_fam"/>
</dbReference>
<evidence type="ECO:0000256" key="1">
    <source>
        <dbReference type="ARBA" id="ARBA00006562"/>
    </source>
</evidence>
<keyword evidence="2" id="KW-0479">Metal-binding</keyword>
<accession>A0AAV5WPT6</accession>
<gene>
    <name evidence="4" type="ORF">PFISCL1PPCAC_24705</name>
</gene>
<protein>
    <recommendedName>
        <fullName evidence="2">Decapping nuclease</fullName>
        <ecNumber evidence="2">3.6.1.-</ecNumber>
    </recommendedName>
</protein>
<dbReference type="GO" id="GO:0005829">
    <property type="term" value="C:cytosol"/>
    <property type="evidence" value="ECO:0007669"/>
    <property type="project" value="TreeGrafter"/>
</dbReference>
<comment type="cofactor">
    <cofactor evidence="2">
        <name>a divalent metal cation</name>
        <dbReference type="ChEBI" id="CHEBI:60240"/>
    </cofactor>
</comment>
<evidence type="ECO:0000313" key="5">
    <source>
        <dbReference type="Proteomes" id="UP001432322"/>
    </source>
</evidence>
<dbReference type="GO" id="GO:0110155">
    <property type="term" value="P:NAD-cap decapping"/>
    <property type="evidence" value="ECO:0007669"/>
    <property type="project" value="TreeGrafter"/>
</dbReference>
<keyword evidence="2" id="KW-0694">RNA-binding</keyword>
<dbReference type="GO" id="GO:0046872">
    <property type="term" value="F:metal ion binding"/>
    <property type="evidence" value="ECO:0007669"/>
    <property type="project" value="UniProtKB-KW"/>
</dbReference>
<dbReference type="Pfam" id="PF08652">
    <property type="entry name" value="RAI1"/>
    <property type="match status" value="1"/>
</dbReference>
<comment type="caution">
    <text evidence="4">The sequence shown here is derived from an EMBL/GenBank/DDBJ whole genome shotgun (WGS) entry which is preliminary data.</text>
</comment>
<dbReference type="AlphaFoldDB" id="A0AAV5WPT6"/>
<comment type="similarity">
    <text evidence="1 2">Belongs to the DXO/Dom3Z family.</text>
</comment>
<sequence>VYMDAHPTLVIPFPHGRITGDDVSLKNQRRVAEYSVTANREILLDSRTNARFLIEERVDTQLNIDLKKGIESITRQSFDDECLNILLKWACMQNGDNLIEIYHNSDFVGWQGTFRRIANAFYNKDSMGIVAIKVDGVIFLSETTRAYAQESDRWVTKAPFYMGYCPFKFNQIMTTDSEGKRDHDDSLDNRPSFNVMVRSELINSKIEESISLCVGSSVEAMNEQGRAVEFRALYKWANNKSPLRNMNAILRCDLTDLDSVIFGYRDDNFMLEKTKSMRREDFCSILRGLHSRSYEFLFDILKGIKKFLSTVDVDASVVELPVQTENGLMVQITASTKEETKGILTDEFKRRFNVSTI</sequence>
<name>A0AAV5WPT6_9BILA</name>
<dbReference type="GO" id="GO:0034353">
    <property type="term" value="F:mRNA 5'-diphosphatase activity"/>
    <property type="evidence" value="ECO:0007669"/>
    <property type="project" value="TreeGrafter"/>
</dbReference>
<dbReference type="GO" id="GO:0000956">
    <property type="term" value="P:nuclear-transcribed mRNA catabolic process"/>
    <property type="evidence" value="ECO:0007669"/>
    <property type="project" value="TreeGrafter"/>
</dbReference>
<keyword evidence="2" id="KW-0378">Hydrolase</keyword>
<dbReference type="Proteomes" id="UP001432322">
    <property type="component" value="Unassembled WGS sequence"/>
</dbReference>
<keyword evidence="5" id="KW-1185">Reference proteome</keyword>
<keyword evidence="2" id="KW-0539">Nucleus</keyword>
<keyword evidence="2" id="KW-0547">Nucleotide-binding</keyword>
<dbReference type="GO" id="GO:0003723">
    <property type="term" value="F:RNA binding"/>
    <property type="evidence" value="ECO:0007669"/>
    <property type="project" value="UniProtKB-KW"/>
</dbReference>
<dbReference type="GO" id="GO:0000166">
    <property type="term" value="F:nucleotide binding"/>
    <property type="evidence" value="ECO:0007669"/>
    <property type="project" value="UniProtKB-KW"/>
</dbReference>
<comment type="subcellular location">
    <subcellularLocation>
        <location evidence="2">Nucleus</location>
    </subcellularLocation>
</comment>
<proteinExistence type="inferred from homology"/>
<organism evidence="4 5">
    <name type="scientific">Pristionchus fissidentatus</name>
    <dbReference type="NCBI Taxonomy" id="1538716"/>
    <lineage>
        <taxon>Eukaryota</taxon>
        <taxon>Metazoa</taxon>
        <taxon>Ecdysozoa</taxon>
        <taxon>Nematoda</taxon>
        <taxon>Chromadorea</taxon>
        <taxon>Rhabditida</taxon>
        <taxon>Rhabditina</taxon>
        <taxon>Diplogasteromorpha</taxon>
        <taxon>Diplogasteroidea</taxon>
        <taxon>Neodiplogasteridae</taxon>
        <taxon>Pristionchus</taxon>
    </lineage>
</organism>
<feature type="domain" description="RAI1-like" evidence="3">
    <location>
        <begin position="30"/>
        <end position="349"/>
    </location>
</feature>
<dbReference type="PANTHER" id="PTHR12395:SF9">
    <property type="entry name" value="DECAPPING AND EXORIBONUCLEASE PROTEIN"/>
    <property type="match status" value="1"/>
</dbReference>
<reference evidence="4" key="1">
    <citation type="submission" date="2023-10" db="EMBL/GenBank/DDBJ databases">
        <title>Genome assembly of Pristionchus species.</title>
        <authorList>
            <person name="Yoshida K."/>
            <person name="Sommer R.J."/>
        </authorList>
    </citation>
    <scope>NUCLEOTIDE SEQUENCE</scope>
    <source>
        <strain evidence="4">RS5133</strain>
    </source>
</reference>
<dbReference type="PANTHER" id="PTHR12395">
    <property type="entry name" value="DOM-3 RELATED"/>
    <property type="match status" value="1"/>
</dbReference>
<dbReference type="GO" id="GO:0005634">
    <property type="term" value="C:nucleus"/>
    <property type="evidence" value="ECO:0007669"/>
    <property type="project" value="UniProtKB-SubCell"/>
</dbReference>
<feature type="non-terminal residue" evidence="4">
    <location>
        <position position="1"/>
    </location>
</feature>